<proteinExistence type="predicted"/>
<reference evidence="2" key="1">
    <citation type="journal article" date="2019" name="Int. J. Syst. Evol. Microbiol.">
        <title>The Global Catalogue of Microorganisms (GCM) 10K type strain sequencing project: providing services to taxonomists for standard genome sequencing and annotation.</title>
        <authorList>
            <consortium name="The Broad Institute Genomics Platform"/>
            <consortium name="The Broad Institute Genome Sequencing Center for Infectious Disease"/>
            <person name="Wu L."/>
            <person name="Ma J."/>
        </authorList>
    </citation>
    <scope>NUCLEOTIDE SEQUENCE [LARGE SCALE GENOMIC DNA]</scope>
    <source>
        <strain evidence="2">JCM 4816</strain>
    </source>
</reference>
<evidence type="ECO:0000313" key="1">
    <source>
        <dbReference type="EMBL" id="GAA3496950.1"/>
    </source>
</evidence>
<comment type="caution">
    <text evidence="1">The sequence shown here is derived from an EMBL/GenBank/DDBJ whole genome shotgun (WGS) entry which is preliminary data.</text>
</comment>
<gene>
    <name evidence="1" type="ORF">GCM10019016_040510</name>
</gene>
<sequence length="78" mass="8560">MIRFFDFSRAPTWSQVATTFSMKDSVSTAEARKESPSPSSIGVPSLSTYGPVIFVDLPALVLYALFAPEQHASYDANR</sequence>
<name>A0ABP6TQ44_9ACTN</name>
<organism evidence="1 2">
    <name type="scientific">Streptomyces prasinosporus</name>
    <dbReference type="NCBI Taxonomy" id="68256"/>
    <lineage>
        <taxon>Bacteria</taxon>
        <taxon>Bacillati</taxon>
        <taxon>Actinomycetota</taxon>
        <taxon>Actinomycetes</taxon>
        <taxon>Kitasatosporales</taxon>
        <taxon>Streptomycetaceae</taxon>
        <taxon>Streptomyces</taxon>
        <taxon>Streptomyces albogriseolus group</taxon>
    </lineage>
</organism>
<keyword evidence="2" id="KW-1185">Reference proteome</keyword>
<dbReference type="EMBL" id="BAAAXF010000027">
    <property type="protein sequence ID" value="GAA3496950.1"/>
    <property type="molecule type" value="Genomic_DNA"/>
</dbReference>
<accession>A0ABP6TQ44</accession>
<evidence type="ECO:0000313" key="2">
    <source>
        <dbReference type="Proteomes" id="UP001501455"/>
    </source>
</evidence>
<protein>
    <submittedName>
        <fullName evidence="1">Uncharacterized protein</fullName>
    </submittedName>
</protein>
<dbReference type="Proteomes" id="UP001501455">
    <property type="component" value="Unassembled WGS sequence"/>
</dbReference>